<reference evidence="3" key="1">
    <citation type="submission" date="2017-01" db="EMBL/GenBank/DDBJ databases">
        <title>Comparative genomics of anhydrobiosis in the tardigrade Hypsibius dujardini.</title>
        <authorList>
            <person name="Yoshida Y."/>
            <person name="Koutsovoulos G."/>
            <person name="Laetsch D."/>
            <person name="Stevens L."/>
            <person name="Kumar S."/>
            <person name="Horikawa D."/>
            <person name="Ishino K."/>
            <person name="Komine S."/>
            <person name="Tomita M."/>
            <person name="Blaxter M."/>
            <person name="Arakawa K."/>
        </authorList>
    </citation>
    <scope>NUCLEOTIDE SEQUENCE [LARGE SCALE GENOMIC DNA]</scope>
    <source>
        <strain evidence="3">Z151</strain>
    </source>
</reference>
<accession>A0A1W0WJ50</accession>
<keyword evidence="3" id="KW-1185">Reference proteome</keyword>
<dbReference type="EMBL" id="MTYJ01000092">
    <property type="protein sequence ID" value="OQV15187.1"/>
    <property type="molecule type" value="Genomic_DNA"/>
</dbReference>
<comment type="caution">
    <text evidence="2">The sequence shown here is derived from an EMBL/GenBank/DDBJ whole genome shotgun (WGS) entry which is preliminary data.</text>
</comment>
<organism evidence="2 3">
    <name type="scientific">Hypsibius exemplaris</name>
    <name type="common">Freshwater tardigrade</name>
    <dbReference type="NCBI Taxonomy" id="2072580"/>
    <lineage>
        <taxon>Eukaryota</taxon>
        <taxon>Metazoa</taxon>
        <taxon>Ecdysozoa</taxon>
        <taxon>Tardigrada</taxon>
        <taxon>Eutardigrada</taxon>
        <taxon>Parachela</taxon>
        <taxon>Hypsibioidea</taxon>
        <taxon>Hypsibiidae</taxon>
        <taxon>Hypsibius</taxon>
    </lineage>
</organism>
<evidence type="ECO:0000313" key="2">
    <source>
        <dbReference type="EMBL" id="OQV15187.1"/>
    </source>
</evidence>
<evidence type="ECO:0008006" key="4">
    <source>
        <dbReference type="Google" id="ProtNLM"/>
    </source>
</evidence>
<evidence type="ECO:0000313" key="3">
    <source>
        <dbReference type="Proteomes" id="UP000192578"/>
    </source>
</evidence>
<keyword evidence="1" id="KW-0732">Signal</keyword>
<dbReference type="AlphaFoldDB" id="A0A1W0WJ50"/>
<evidence type="ECO:0000256" key="1">
    <source>
        <dbReference type="SAM" id="SignalP"/>
    </source>
</evidence>
<proteinExistence type="predicted"/>
<name>A0A1W0WJ50_HYPEX</name>
<feature type="signal peptide" evidence="1">
    <location>
        <begin position="1"/>
        <end position="19"/>
    </location>
</feature>
<dbReference type="Proteomes" id="UP000192578">
    <property type="component" value="Unassembled WGS sequence"/>
</dbReference>
<dbReference type="OrthoDB" id="6436322at2759"/>
<feature type="chain" id="PRO_5012958234" description="Pro-corazonin" evidence="1">
    <location>
        <begin position="20"/>
        <end position="119"/>
    </location>
</feature>
<sequence>MFQASVFLVCVVYLSVCSAQQFQFSKGWTPGKRSGSSTGAIGAGMQQDNAAPFLPTMVGPNNSDARTTMVPVSLADLIALMQAAGVHNLPKTDCLVAPRDSQAHGSKEALYPGSYPANP</sequence>
<protein>
    <recommendedName>
        <fullName evidence="4">Pro-corazonin</fullName>
    </recommendedName>
</protein>
<gene>
    <name evidence="2" type="ORF">BV898_10571</name>
</gene>